<evidence type="ECO:0000256" key="1">
    <source>
        <dbReference type="SAM" id="MobiDB-lite"/>
    </source>
</evidence>
<dbReference type="Proteomes" id="UP000722791">
    <property type="component" value="Unassembled WGS sequence"/>
</dbReference>
<dbReference type="GO" id="GO:0009507">
    <property type="term" value="C:chloroplast"/>
    <property type="evidence" value="ECO:0007669"/>
    <property type="project" value="GOC"/>
</dbReference>
<dbReference type="GO" id="GO:1901259">
    <property type="term" value="P:chloroplast rRNA processing"/>
    <property type="evidence" value="ECO:0007669"/>
    <property type="project" value="TreeGrafter"/>
</dbReference>
<dbReference type="EMBL" id="BNCQ01000036">
    <property type="protein sequence ID" value="GIM11067.1"/>
    <property type="molecule type" value="Genomic_DNA"/>
</dbReference>
<proteinExistence type="predicted"/>
<dbReference type="PANTHER" id="PTHR21228:SF40">
    <property type="entry name" value="LD45607P"/>
    <property type="match status" value="1"/>
</dbReference>
<organism evidence="2 3">
    <name type="scientific">Volvox reticuliferus</name>
    <dbReference type="NCBI Taxonomy" id="1737510"/>
    <lineage>
        <taxon>Eukaryota</taxon>
        <taxon>Viridiplantae</taxon>
        <taxon>Chlorophyta</taxon>
        <taxon>core chlorophytes</taxon>
        <taxon>Chlorophyceae</taxon>
        <taxon>CS clade</taxon>
        <taxon>Chlamydomonadales</taxon>
        <taxon>Volvocaceae</taxon>
        <taxon>Volvox</taxon>
    </lineage>
</organism>
<feature type="non-terminal residue" evidence="2">
    <location>
        <position position="242"/>
    </location>
</feature>
<gene>
    <name evidence="2" type="ORF">Vretimale_14418</name>
</gene>
<accession>A0A8J4GP64</accession>
<sequence>MGQLAPPASAEGLAMRGEALESPDGWESVLDLDFTAAAEVAEAEDAEADVEADEVGGAHNGPYGERHRVIQEGPEKHLARRLASRLGDLVQARILDMDPEGVVTLLYVYGRLSYRHDVLADLVFVAGQNMELYHSQAISNLVWAMATLLPHSATWAARGWWEGLFLCTEDRLGSYSTQALANIVWALGRLHKRPPLPWQRAFFHATAQRLHLFTSQGVASYVQGVAKLGMRLPEQLLEGLRG</sequence>
<protein>
    <submittedName>
        <fullName evidence="2">Uncharacterized protein</fullName>
    </submittedName>
</protein>
<dbReference type="GO" id="GO:0035770">
    <property type="term" value="C:ribonucleoprotein granule"/>
    <property type="evidence" value="ECO:0007669"/>
    <property type="project" value="TreeGrafter"/>
</dbReference>
<feature type="compositionally biased region" description="Acidic residues" evidence="1">
    <location>
        <begin position="43"/>
        <end position="54"/>
    </location>
</feature>
<dbReference type="GO" id="GO:0044528">
    <property type="term" value="P:regulation of mitochondrial mRNA stability"/>
    <property type="evidence" value="ECO:0007669"/>
    <property type="project" value="TreeGrafter"/>
</dbReference>
<comment type="caution">
    <text evidence="2">The sequence shown here is derived from an EMBL/GenBank/DDBJ whole genome shotgun (WGS) entry which is preliminary data.</text>
</comment>
<dbReference type="InterPro" id="IPR050870">
    <property type="entry name" value="FAST_kinase"/>
</dbReference>
<evidence type="ECO:0000313" key="2">
    <source>
        <dbReference type="EMBL" id="GIM11067.1"/>
    </source>
</evidence>
<dbReference type="GO" id="GO:0000963">
    <property type="term" value="P:mitochondrial RNA processing"/>
    <property type="evidence" value="ECO:0007669"/>
    <property type="project" value="TreeGrafter"/>
</dbReference>
<reference evidence="2" key="1">
    <citation type="journal article" date="2021" name="Proc. Natl. Acad. Sci. U.S.A.">
        <title>Three genomes in the algal genus Volvox reveal the fate of a haploid sex-determining region after a transition to homothallism.</title>
        <authorList>
            <person name="Yamamoto K."/>
            <person name="Hamaji T."/>
            <person name="Kawai-Toyooka H."/>
            <person name="Matsuzaki R."/>
            <person name="Takahashi F."/>
            <person name="Nishimura Y."/>
            <person name="Kawachi M."/>
            <person name="Noguchi H."/>
            <person name="Minakuchi Y."/>
            <person name="Umen J.G."/>
            <person name="Toyoda A."/>
            <person name="Nozaki H."/>
        </authorList>
    </citation>
    <scope>NUCLEOTIDE SEQUENCE</scope>
    <source>
        <strain evidence="2">NIES-3785</strain>
    </source>
</reference>
<dbReference type="PANTHER" id="PTHR21228">
    <property type="entry name" value="FAST LEU-RICH DOMAIN-CONTAINING"/>
    <property type="match status" value="1"/>
</dbReference>
<name>A0A8J4GP64_9CHLO</name>
<dbReference type="AlphaFoldDB" id="A0A8J4GP64"/>
<feature type="region of interest" description="Disordered" evidence="1">
    <location>
        <begin position="43"/>
        <end position="66"/>
    </location>
</feature>
<evidence type="ECO:0000313" key="3">
    <source>
        <dbReference type="Proteomes" id="UP000722791"/>
    </source>
</evidence>
<dbReference type="GO" id="GO:0005759">
    <property type="term" value="C:mitochondrial matrix"/>
    <property type="evidence" value="ECO:0007669"/>
    <property type="project" value="TreeGrafter"/>
</dbReference>
<dbReference type="GO" id="GO:0003723">
    <property type="term" value="F:RNA binding"/>
    <property type="evidence" value="ECO:0007669"/>
    <property type="project" value="TreeGrafter"/>
</dbReference>